<accession>A0A9Q2P227</accession>
<proteinExistence type="predicted"/>
<dbReference type="Proteomes" id="UP000809440">
    <property type="component" value="Unassembled WGS sequence"/>
</dbReference>
<protein>
    <submittedName>
        <fullName evidence="2">Glycosyltransferase family 4 protein</fullName>
    </submittedName>
</protein>
<evidence type="ECO:0000313" key="2">
    <source>
        <dbReference type="EMBL" id="MBM2415228.1"/>
    </source>
</evidence>
<evidence type="ECO:0000313" key="3">
    <source>
        <dbReference type="EMBL" id="MBM2419902.1"/>
    </source>
</evidence>
<organism evidence="2 4">
    <name type="scientific">Marivita cryptomonadis</name>
    <dbReference type="NCBI Taxonomy" id="505252"/>
    <lineage>
        <taxon>Bacteria</taxon>
        <taxon>Pseudomonadati</taxon>
        <taxon>Pseudomonadota</taxon>
        <taxon>Alphaproteobacteria</taxon>
        <taxon>Rhodobacterales</taxon>
        <taxon>Roseobacteraceae</taxon>
        <taxon>Marivita</taxon>
    </lineage>
</organism>
<dbReference type="EMBL" id="JAFBXF010000035">
    <property type="protein sequence ID" value="MBM2419902.1"/>
    <property type="molecule type" value="Genomic_DNA"/>
</dbReference>
<dbReference type="OrthoDB" id="9790710at2"/>
<comment type="caution">
    <text evidence="2">The sequence shown here is derived from an EMBL/GenBank/DDBJ whole genome shotgun (WGS) entry which is preliminary data.</text>
</comment>
<gene>
    <name evidence="2" type="ORF">JQX41_23235</name>
    <name evidence="3" type="ORF">JQX48_23270</name>
</gene>
<keyword evidence="5" id="KW-1185">Reference proteome</keyword>
<dbReference type="Pfam" id="PF00534">
    <property type="entry name" value="Glycos_transf_1"/>
    <property type="match status" value="1"/>
</dbReference>
<feature type="domain" description="Glycosyl transferase family 1" evidence="1">
    <location>
        <begin position="297"/>
        <end position="453"/>
    </location>
</feature>
<evidence type="ECO:0000259" key="1">
    <source>
        <dbReference type="Pfam" id="PF00534"/>
    </source>
</evidence>
<dbReference type="CDD" id="cd03809">
    <property type="entry name" value="GT4_MtfB-like"/>
    <property type="match status" value="1"/>
</dbReference>
<sequence length="474" mass="53428">MRHVFFDVTNLRAYIEQRRRLSGIQRVTVMLIEYTARQIGGEKVFLSFHDATTDAYNVVSYQAIDTIGGVLSTEALSAGLHLKKPTYVRPTLERYGHKPIKRTLHAAIRNLNAALGNHRHFEKRNSTLEEWQASARTSKATKAPSHPQKPFQDFFAVAKPGDHLILADASWSTPLKPMKKAQSQGITCNFLIHDLIQIKAPELISGNKQSLIFYDWLFETTGFVDSYLANSKATAQDLREFLNSSGTDQRIDVVPLATAKITTLPAQERDPTTPGNEDMHSRLAQATHIDDKIRGLLKRPYVLCVGTMEARKNMWGLAQVWDRLRHRDDIELPKLVFAGNRGWLNDDFDNMMAQTGNLHGWVERVYSPSDQELEFLYQNCLFTAMPSFLEGWGLPVGESLSYGKTAVVSETSSLPEVGGDMVLYFDPHSISAMTATVYRLLAEDGLRKNLEEKIMAAKLRSWEDVAADMLEALR</sequence>
<dbReference type="RefSeq" id="WP_138487841.1">
    <property type="nucleotide sequence ID" value="NZ_JAFBWU010000035.1"/>
</dbReference>
<dbReference type="Proteomes" id="UP000755667">
    <property type="component" value="Unassembled WGS sequence"/>
</dbReference>
<dbReference type="InterPro" id="IPR001296">
    <property type="entry name" value="Glyco_trans_1"/>
</dbReference>
<evidence type="ECO:0000313" key="5">
    <source>
        <dbReference type="Proteomes" id="UP000809440"/>
    </source>
</evidence>
<name>A0A9Q2P227_9RHOB</name>
<dbReference type="GO" id="GO:0016757">
    <property type="term" value="F:glycosyltransferase activity"/>
    <property type="evidence" value="ECO:0007669"/>
    <property type="project" value="InterPro"/>
</dbReference>
<dbReference type="SUPFAM" id="SSF53756">
    <property type="entry name" value="UDP-Glycosyltransferase/glycogen phosphorylase"/>
    <property type="match status" value="1"/>
</dbReference>
<dbReference type="Gene3D" id="3.40.50.2000">
    <property type="entry name" value="Glycogen Phosphorylase B"/>
    <property type="match status" value="1"/>
</dbReference>
<reference evidence="2 5" key="1">
    <citation type="submission" date="2021-01" db="EMBL/GenBank/DDBJ databases">
        <title>Diatom-associated Roseobacters Show Island Model of Population Structure.</title>
        <authorList>
            <person name="Qu L."/>
            <person name="Feng X."/>
            <person name="Chen Y."/>
            <person name="Li L."/>
            <person name="Wang X."/>
            <person name="Hu Z."/>
            <person name="Wang H."/>
            <person name="Luo H."/>
        </authorList>
    </citation>
    <scope>NUCLEOTIDE SEQUENCE</scope>
    <source>
        <strain evidence="3 5">CC28-63</strain>
        <strain evidence="2">CC28-69</strain>
    </source>
</reference>
<dbReference type="PANTHER" id="PTHR46401:SF9">
    <property type="entry name" value="MANNOSYLTRANSFERASE A"/>
    <property type="match status" value="1"/>
</dbReference>
<dbReference type="PANTHER" id="PTHR46401">
    <property type="entry name" value="GLYCOSYLTRANSFERASE WBBK-RELATED"/>
    <property type="match status" value="1"/>
</dbReference>
<dbReference type="EMBL" id="JAFBXE010000035">
    <property type="protein sequence ID" value="MBM2415228.1"/>
    <property type="molecule type" value="Genomic_DNA"/>
</dbReference>
<dbReference type="GeneID" id="62642913"/>
<dbReference type="AlphaFoldDB" id="A0A9Q2P227"/>
<evidence type="ECO:0000313" key="4">
    <source>
        <dbReference type="Proteomes" id="UP000755667"/>
    </source>
</evidence>